<dbReference type="EMBL" id="BSFH01000037">
    <property type="protein sequence ID" value="GLK65163.1"/>
    <property type="molecule type" value="Genomic_DNA"/>
</dbReference>
<protein>
    <submittedName>
        <fullName evidence="2">Uncharacterized protein</fullName>
    </submittedName>
</protein>
<dbReference type="AlphaFoldDB" id="A0AAD3P1J8"/>
<dbReference type="Proteomes" id="UP001143349">
    <property type="component" value="Unassembled WGS sequence"/>
</dbReference>
<keyword evidence="3" id="KW-1185">Reference proteome</keyword>
<proteinExistence type="predicted"/>
<gene>
    <name evidence="2" type="ORF">GCM10017635_26340</name>
</gene>
<accession>A0AAD3P1J8</accession>
<feature type="region of interest" description="Disordered" evidence="1">
    <location>
        <begin position="1"/>
        <end position="23"/>
    </location>
</feature>
<comment type="caution">
    <text evidence="2">The sequence shown here is derived from an EMBL/GenBank/DDBJ whole genome shotgun (WGS) entry which is preliminary data.</text>
</comment>
<evidence type="ECO:0000313" key="3">
    <source>
        <dbReference type="Proteomes" id="UP001143349"/>
    </source>
</evidence>
<sequence length="64" mass="7201">MCAGGKVALHAGTQRRTKPGREGVGFLFGPTLRPIHDQFEDRRRIRILIVSEQIESLFRNPEAA</sequence>
<evidence type="ECO:0000313" key="2">
    <source>
        <dbReference type="EMBL" id="GLK65163.1"/>
    </source>
</evidence>
<reference evidence="2" key="2">
    <citation type="submission" date="2023-01" db="EMBL/GenBank/DDBJ databases">
        <authorList>
            <person name="Sun Q."/>
            <person name="Evtushenko L."/>
        </authorList>
    </citation>
    <scope>NUCLEOTIDE SEQUENCE</scope>
    <source>
        <strain evidence="2">VKM B-2222</strain>
    </source>
</reference>
<evidence type="ECO:0000256" key="1">
    <source>
        <dbReference type="SAM" id="MobiDB-lite"/>
    </source>
</evidence>
<dbReference type="RefSeq" id="WP_271179976.1">
    <property type="nucleotide sequence ID" value="NZ_BSFH01000037.1"/>
</dbReference>
<organism evidence="2 3">
    <name type="scientific">Paracoccus kondratievae</name>
    <dbReference type="NCBI Taxonomy" id="135740"/>
    <lineage>
        <taxon>Bacteria</taxon>
        <taxon>Pseudomonadati</taxon>
        <taxon>Pseudomonadota</taxon>
        <taxon>Alphaproteobacteria</taxon>
        <taxon>Rhodobacterales</taxon>
        <taxon>Paracoccaceae</taxon>
        <taxon>Paracoccus</taxon>
    </lineage>
</organism>
<reference evidence="2" key="1">
    <citation type="journal article" date="2014" name="Int. J. Syst. Evol. Microbiol.">
        <title>Complete genome sequence of Corynebacterium casei LMG S-19264T (=DSM 44701T), isolated from a smear-ripened cheese.</title>
        <authorList>
            <consortium name="US DOE Joint Genome Institute (JGI-PGF)"/>
            <person name="Walter F."/>
            <person name="Albersmeier A."/>
            <person name="Kalinowski J."/>
            <person name="Ruckert C."/>
        </authorList>
    </citation>
    <scope>NUCLEOTIDE SEQUENCE</scope>
    <source>
        <strain evidence="2">VKM B-2222</strain>
    </source>
</reference>
<name>A0AAD3P1J8_9RHOB</name>